<comment type="similarity">
    <text evidence="5">Belongs to the class I-like SAM-binding methyltransferase superfamily. RNA methyltransferase RlmE family.</text>
</comment>
<dbReference type="InterPro" id="IPR015507">
    <property type="entry name" value="rRNA-MeTfrase_E"/>
</dbReference>
<keyword evidence="3 5" id="KW-0808">Transferase</keyword>
<dbReference type="PANTHER" id="PTHR10920">
    <property type="entry name" value="RIBOSOMAL RNA METHYLTRANSFERASE"/>
    <property type="match status" value="1"/>
</dbReference>
<evidence type="ECO:0000313" key="8">
    <source>
        <dbReference type="EMBL" id="CAD6492131.1"/>
    </source>
</evidence>
<dbReference type="PIRSF" id="PIRSF005461">
    <property type="entry name" value="23S_rRNA_mtase"/>
    <property type="match status" value="1"/>
</dbReference>
<dbReference type="GO" id="GO:0008650">
    <property type="term" value="F:rRNA (uridine-2'-O-)-methyltransferase activity"/>
    <property type="evidence" value="ECO:0007669"/>
    <property type="project" value="UniProtKB-UniRule"/>
</dbReference>
<accession>A0A811T755</accession>
<gene>
    <name evidence="5 8" type="primary">rlmE</name>
    <name evidence="8" type="ORF">CHKLHMKO_00230</name>
</gene>
<dbReference type="AlphaFoldDB" id="A0A811T755"/>
<feature type="binding site" evidence="5">
    <location>
        <position position="84"/>
    </location>
    <ligand>
        <name>S-adenosyl-L-methionine</name>
        <dbReference type="ChEBI" id="CHEBI:59789"/>
    </ligand>
</feature>
<keyword evidence="4 5" id="KW-0949">S-adenosyl-L-methionine</keyword>
<dbReference type="Proteomes" id="UP000610373">
    <property type="component" value="Unassembled WGS sequence"/>
</dbReference>
<dbReference type="SUPFAM" id="SSF53335">
    <property type="entry name" value="S-adenosyl-L-methionine-dependent methyltransferases"/>
    <property type="match status" value="1"/>
</dbReference>
<evidence type="ECO:0000256" key="2">
    <source>
        <dbReference type="ARBA" id="ARBA00022603"/>
    </source>
</evidence>
<dbReference type="InterPro" id="IPR050082">
    <property type="entry name" value="RNA_methyltr_RlmE"/>
</dbReference>
<dbReference type="InterPro" id="IPR002877">
    <property type="entry name" value="RNA_MeTrfase_FtsJ_dom"/>
</dbReference>
<evidence type="ECO:0000256" key="4">
    <source>
        <dbReference type="ARBA" id="ARBA00022691"/>
    </source>
</evidence>
<dbReference type="EC" id="2.1.1.166" evidence="5"/>
<organism evidence="8 9">
    <name type="scientific">Candidatus Argoarchaeum ethanivorans</name>
    <dbReference type="NCBI Taxonomy" id="2608793"/>
    <lineage>
        <taxon>Archaea</taxon>
        <taxon>Methanobacteriati</taxon>
        <taxon>Methanobacteriota</taxon>
        <taxon>Stenosarchaea group</taxon>
        <taxon>Methanomicrobia</taxon>
        <taxon>Methanosarcinales</taxon>
        <taxon>Methanosarcinales incertae sedis</taxon>
        <taxon>GOM Arc I cluster</taxon>
        <taxon>Candidatus Argoarchaeum</taxon>
    </lineage>
</organism>
<dbReference type="GO" id="GO:0005737">
    <property type="term" value="C:cytoplasm"/>
    <property type="evidence" value="ECO:0007669"/>
    <property type="project" value="UniProtKB-SubCell"/>
</dbReference>
<dbReference type="InterPro" id="IPR029063">
    <property type="entry name" value="SAM-dependent_MTases_sf"/>
</dbReference>
<feature type="binding site" evidence="5">
    <location>
        <position position="108"/>
    </location>
    <ligand>
        <name>S-adenosyl-L-methionine</name>
        <dbReference type="ChEBI" id="CHEBI:59789"/>
    </ligand>
</feature>
<comment type="caution">
    <text evidence="8">The sequence shown here is derived from an EMBL/GenBank/DDBJ whole genome shotgun (WGS) entry which is preliminary data.</text>
</comment>
<proteinExistence type="inferred from homology"/>
<keyword evidence="5" id="KW-0963">Cytoplasm</keyword>
<reference evidence="8" key="1">
    <citation type="submission" date="2020-10" db="EMBL/GenBank/DDBJ databases">
        <authorList>
            <person name="Hahn C.J."/>
            <person name="Laso-Perez R."/>
            <person name="Vulcano F."/>
            <person name="Vaziourakis K.-M."/>
            <person name="Stokke R."/>
            <person name="Steen I.H."/>
            <person name="Teske A."/>
            <person name="Boetius A."/>
            <person name="Liebeke M."/>
            <person name="Amann R."/>
            <person name="Knittel K."/>
        </authorList>
    </citation>
    <scope>NUCLEOTIDE SEQUENCE</scope>
    <source>
        <strain evidence="8">Gfbio:e3339647-f889-4370-9287-4fb5cb688e4c:AG392O15_GoMArc1</strain>
    </source>
</reference>
<keyword evidence="2 5" id="KW-0489">Methyltransferase</keyword>
<protein>
    <recommendedName>
        <fullName evidence="5">Ribosomal RNA large subunit methyltransferase E</fullName>
        <ecNumber evidence="5">2.1.1.166</ecNumber>
    </recommendedName>
    <alternativeName>
        <fullName evidence="5">23S rRNA Um2552 methyltransferase</fullName>
    </alternativeName>
    <alternativeName>
        <fullName evidence="5">rRNA (uridine-2'-O-)-methyltransferase</fullName>
    </alternativeName>
</protein>
<feature type="active site" description="Proton acceptor" evidence="5 6">
    <location>
        <position position="148"/>
    </location>
</feature>
<evidence type="ECO:0000256" key="5">
    <source>
        <dbReference type="HAMAP-Rule" id="MF_01547"/>
    </source>
</evidence>
<sequence length="199" mass="22241">MVKNPKDYYYWRAKKEGYRSRAAYKLQQLNERYNIIKHADTVVDLGASPGGWLQVAAKLSGSVVIGVDLLDIQPIPGVVSFRGDIRQQRTIEKIKLFTNDCVDVVLCDASPNLSGNWNYDHARSIDLCDSALECAKQTLKPGGNFVVKAFQGDMFIGFLNRVKRSFGTVKVYSPQASRKESAEVYIVGKNIIHKSDLPP</sequence>
<evidence type="ECO:0000256" key="3">
    <source>
        <dbReference type="ARBA" id="ARBA00022679"/>
    </source>
</evidence>
<feature type="binding site" evidence="5">
    <location>
        <position position="52"/>
    </location>
    <ligand>
        <name>S-adenosyl-L-methionine</name>
        <dbReference type="ChEBI" id="CHEBI:59789"/>
    </ligand>
</feature>
<evidence type="ECO:0000313" key="9">
    <source>
        <dbReference type="Proteomes" id="UP000610373"/>
    </source>
</evidence>
<dbReference type="HAMAP" id="MF_01547">
    <property type="entry name" value="RNA_methyltr_E"/>
    <property type="match status" value="1"/>
</dbReference>
<dbReference type="Gene3D" id="3.40.50.150">
    <property type="entry name" value="Vaccinia Virus protein VP39"/>
    <property type="match status" value="1"/>
</dbReference>
<comment type="subcellular location">
    <subcellularLocation>
        <location evidence="5">Cytoplasm</location>
    </subcellularLocation>
</comment>
<feature type="binding site" evidence="5">
    <location>
        <position position="50"/>
    </location>
    <ligand>
        <name>S-adenosyl-L-methionine</name>
        <dbReference type="ChEBI" id="CHEBI:59789"/>
    </ligand>
</feature>
<dbReference type="PANTHER" id="PTHR10920:SF13">
    <property type="entry name" value="PRE-RRNA 2'-O-RIBOSE RNA METHYLTRANSFERASE FTSJ3"/>
    <property type="match status" value="1"/>
</dbReference>
<dbReference type="Pfam" id="PF01728">
    <property type="entry name" value="FtsJ"/>
    <property type="match status" value="1"/>
</dbReference>
<name>A0A811T755_9EURY</name>
<comment type="catalytic activity">
    <reaction evidence="5">
        <text>uridine(2552) in 23S rRNA + S-adenosyl-L-methionine = 2'-O-methyluridine(2552) in 23S rRNA + S-adenosyl-L-homocysteine + H(+)</text>
        <dbReference type="Rhea" id="RHEA:42720"/>
        <dbReference type="Rhea" id="RHEA-COMP:10202"/>
        <dbReference type="Rhea" id="RHEA-COMP:10203"/>
        <dbReference type="ChEBI" id="CHEBI:15378"/>
        <dbReference type="ChEBI" id="CHEBI:57856"/>
        <dbReference type="ChEBI" id="CHEBI:59789"/>
        <dbReference type="ChEBI" id="CHEBI:65315"/>
        <dbReference type="ChEBI" id="CHEBI:74478"/>
        <dbReference type="EC" id="2.1.1.166"/>
    </reaction>
</comment>
<comment type="function">
    <text evidence="5">Specifically methylates the uridine in position 2552 of 23S rRNA at the 2'-O position of the ribose in the fully assembled 50S ribosomal subunit.</text>
</comment>
<feature type="binding site" evidence="5">
    <location>
        <position position="68"/>
    </location>
    <ligand>
        <name>S-adenosyl-L-methionine</name>
        <dbReference type="ChEBI" id="CHEBI:59789"/>
    </ligand>
</feature>
<evidence type="ECO:0000256" key="1">
    <source>
        <dbReference type="ARBA" id="ARBA00022552"/>
    </source>
</evidence>
<evidence type="ECO:0000259" key="7">
    <source>
        <dbReference type="Pfam" id="PF01728"/>
    </source>
</evidence>
<dbReference type="EMBL" id="CAJHIO010000010">
    <property type="protein sequence ID" value="CAD6492131.1"/>
    <property type="molecule type" value="Genomic_DNA"/>
</dbReference>
<keyword evidence="1 5" id="KW-0698">rRNA processing</keyword>
<evidence type="ECO:0000256" key="6">
    <source>
        <dbReference type="PIRSR" id="PIRSR005461-1"/>
    </source>
</evidence>
<feature type="domain" description="Ribosomal RNA methyltransferase FtsJ" evidence="7">
    <location>
        <begin position="18"/>
        <end position="190"/>
    </location>
</feature>